<dbReference type="Proteomes" id="UP000241762">
    <property type="component" value="Chromosome"/>
</dbReference>
<evidence type="ECO:0000313" key="1">
    <source>
        <dbReference type="EMBL" id="AVP88085.1"/>
    </source>
</evidence>
<dbReference type="Gene3D" id="3.20.20.150">
    <property type="entry name" value="Divalent-metal-dependent TIM barrel enzymes"/>
    <property type="match status" value="1"/>
</dbReference>
<protein>
    <submittedName>
        <fullName evidence="1">EboE, Xylose isomerase-like superfamily</fullName>
    </submittedName>
</protein>
<dbReference type="InterPro" id="IPR036237">
    <property type="entry name" value="Xyl_isomerase-like_sf"/>
</dbReference>
<dbReference type="EMBL" id="CP027845">
    <property type="protein sequence ID" value="AVP88085.1"/>
    <property type="molecule type" value="Genomic_DNA"/>
</dbReference>
<keyword evidence="2" id="KW-1185">Reference proteome</keyword>
<dbReference type="AlphaFoldDB" id="A0A2P1PA13"/>
<dbReference type="SUPFAM" id="SSF51658">
    <property type="entry name" value="Xylose isomerase-like"/>
    <property type="match status" value="1"/>
</dbReference>
<name>A0A2P1PA13_9RICK</name>
<dbReference type="RefSeq" id="WP_106874901.1">
    <property type="nucleotide sequence ID" value="NZ_CP027845.1"/>
</dbReference>
<dbReference type="GO" id="GO:0016853">
    <property type="term" value="F:isomerase activity"/>
    <property type="evidence" value="ECO:0007669"/>
    <property type="project" value="UniProtKB-KW"/>
</dbReference>
<reference evidence="1 2" key="1">
    <citation type="submission" date="2018-03" db="EMBL/GenBank/DDBJ databases">
        <title>A gene transfer event suggests a long-term partnership between eustigmatophyte algae and a novel lineage of endosymbiotic bacteria.</title>
        <authorList>
            <person name="Yurchenko T."/>
            <person name="Sevcikova T."/>
            <person name="Pribyl P."/>
            <person name="El Karkouri K."/>
            <person name="Klimes V."/>
            <person name="Amaral R."/>
            <person name="Zbrankova V."/>
            <person name="Kim E."/>
            <person name="Raoult D."/>
            <person name="Santos L.M.A."/>
            <person name="Elias M."/>
        </authorList>
    </citation>
    <scope>NUCLEOTIDE SEQUENCE [LARGE SCALE GENOMIC DNA]</scope>
    <source>
        <strain evidence="1">CCALA 838</strain>
    </source>
</reference>
<accession>A0A2P1PA13</accession>
<keyword evidence="1" id="KW-0413">Isomerase</keyword>
<sequence length="389" mass="45292">MKIEKQFDLTYCSNIFAGNTWSKVFKNLKTHIPILKSKLSPNMPFGIGLRLSKQSAKELLDNLDAFKSWLTQTNCYVATINGFVYGNFHNKPVKEKVYEPDWSTRKRLNFNVHLIDIAAELCTINGELGFSTSPLSYKFWSEKKDDEKFFAKVCSHLLLLIKKSLKIFQDTTKIIHIDFEPEADCLLETMEDTVTFFKKIIFGQVAHSLSNDFQMTLSEAVNHIRRHVRICYDICHQSVQFEDHIKNFEILEKVGIRIGKVQISSALRFKAGNAIDLFKDNIYLHQTVVKDSQGVLKKFRDLDQAKGETEDEFRVHFHLPVFVDKYDNFLTTNNDIVNVLNFLKNHQITSCLEIETYTWQVLPQNLQIDLISSIQKEYEWVIEKLCKKL</sequence>
<dbReference type="OrthoDB" id="9785907at2"/>
<proteinExistence type="predicted"/>
<dbReference type="NCBIfam" id="NF035939">
    <property type="entry name" value="TIM_EboE"/>
    <property type="match status" value="1"/>
</dbReference>
<evidence type="ECO:0000313" key="2">
    <source>
        <dbReference type="Proteomes" id="UP000241762"/>
    </source>
</evidence>
<organism evidence="1 2">
    <name type="scientific">Candidatus Phycorickettsia trachydisci</name>
    <dbReference type="NCBI Taxonomy" id="2115978"/>
    <lineage>
        <taxon>Bacteria</taxon>
        <taxon>Pseudomonadati</taxon>
        <taxon>Pseudomonadota</taxon>
        <taxon>Alphaproteobacteria</taxon>
        <taxon>Rickettsiales</taxon>
        <taxon>Rickettsiaceae</taxon>
        <taxon>Candidatus Phycorickettsia</taxon>
    </lineage>
</organism>
<dbReference type="KEGG" id="ptc:phytr_11600"/>
<gene>
    <name evidence="1" type="ORF">phytr_11600</name>
</gene>